<dbReference type="Gene3D" id="2.60.40.3500">
    <property type="match status" value="1"/>
</dbReference>
<keyword evidence="3" id="KW-0378">Hydrolase</keyword>
<reference evidence="6 7" key="1">
    <citation type="submission" date="2016-10" db="EMBL/GenBank/DDBJ databases">
        <authorList>
            <person name="de Groot N.N."/>
        </authorList>
    </citation>
    <scope>NUCLEOTIDE SEQUENCE [LARGE SCALE GENOMIC DNA]</scope>
    <source>
        <strain evidence="6 7">DSM 29439</strain>
    </source>
</reference>
<dbReference type="CDD" id="cd02696">
    <property type="entry name" value="MurNAc-LAA"/>
    <property type="match status" value="1"/>
</dbReference>
<comment type="catalytic activity">
    <reaction evidence="1">
        <text>Hydrolyzes the link between N-acetylmuramoyl residues and L-amino acid residues in certain cell-wall glycopeptides.</text>
        <dbReference type="EC" id="3.5.1.28"/>
    </reaction>
</comment>
<dbReference type="AlphaFoldDB" id="A0A1I0PZY6"/>
<feature type="chain" id="PRO_5011537557" description="N-acetylmuramoyl-L-alanine amidase" evidence="4">
    <location>
        <begin position="29"/>
        <end position="459"/>
    </location>
</feature>
<dbReference type="SUPFAM" id="SSF53187">
    <property type="entry name" value="Zn-dependent exopeptidases"/>
    <property type="match status" value="1"/>
</dbReference>
<dbReference type="STRING" id="1173584.SAMN05444851_2077"/>
<dbReference type="GO" id="GO:0009253">
    <property type="term" value="P:peptidoglycan catabolic process"/>
    <property type="evidence" value="ECO:0007669"/>
    <property type="project" value="InterPro"/>
</dbReference>
<protein>
    <recommendedName>
        <fullName evidence="2">N-acetylmuramoyl-L-alanine amidase</fullName>
        <ecNumber evidence="2">3.5.1.28</ecNumber>
    </recommendedName>
</protein>
<evidence type="ECO:0000256" key="3">
    <source>
        <dbReference type="ARBA" id="ARBA00022801"/>
    </source>
</evidence>
<dbReference type="GO" id="GO:0008745">
    <property type="term" value="F:N-acetylmuramoyl-L-alanine amidase activity"/>
    <property type="evidence" value="ECO:0007669"/>
    <property type="project" value="UniProtKB-EC"/>
</dbReference>
<dbReference type="RefSeq" id="WP_245744710.1">
    <property type="nucleotide sequence ID" value="NZ_FOJB01000001.1"/>
</dbReference>
<dbReference type="Pfam" id="PF01520">
    <property type="entry name" value="Amidase_3"/>
    <property type="match status" value="1"/>
</dbReference>
<dbReference type="Proteomes" id="UP000199650">
    <property type="component" value="Unassembled WGS sequence"/>
</dbReference>
<sequence length="459" mass="49369">MTRRTKRGAGTILRAACFSALMAGAGFGQETAAPITSVPPEPRPAQYAIGMPDVSAAVTIAPPSRAPDTAAQTLTGLARLKGAGVTITDRWRGAALEIEMSRAVPWRVFTLDDPQRVVVDFSELDWAGLDPQAVLAASDRIVEMRAGLFRPGWTRLVLTLAAPMVVENAWMTSTDTADSTALMRLDLAQSTPQAFAATTGAPDSAVFTPVTPRPMPSPKTRQTGFGDLVVVLDPGHGGIDPGAEREDVVEADLMLTFARQLKETLLRTGGFKVVMTRDRDMFVPLEERVTIARRAGADVFLSLHADALAQGRATGATVYTLSEDATDAASQSLAERHDRGDILAGVDLTRQSDEVALVLMDLARTETTPRAEALADALVEGIYSATGSSYKSPRMKAGFSVLKAPDIPSALIELGFLSSPRDRKLLQDENWRRQAAEGIRDALQYWSLQDASKAQRLRQ</sequence>
<name>A0A1I0PZY6_9RHOB</name>
<evidence type="ECO:0000313" key="7">
    <source>
        <dbReference type="Proteomes" id="UP000199650"/>
    </source>
</evidence>
<feature type="signal peptide" evidence="4">
    <location>
        <begin position="1"/>
        <end position="28"/>
    </location>
</feature>
<dbReference type="PANTHER" id="PTHR30404">
    <property type="entry name" value="N-ACETYLMURAMOYL-L-ALANINE AMIDASE"/>
    <property type="match status" value="1"/>
</dbReference>
<dbReference type="InterPro" id="IPR021731">
    <property type="entry name" value="AMIN_dom"/>
</dbReference>
<proteinExistence type="predicted"/>
<dbReference type="SMART" id="SM00646">
    <property type="entry name" value="Ami_3"/>
    <property type="match status" value="1"/>
</dbReference>
<keyword evidence="7" id="KW-1185">Reference proteome</keyword>
<dbReference type="EC" id="3.5.1.28" evidence="2"/>
<accession>A0A1I0PZY6</accession>
<feature type="domain" description="MurNAc-LAA" evidence="5">
    <location>
        <begin position="289"/>
        <end position="444"/>
    </location>
</feature>
<dbReference type="InterPro" id="IPR050695">
    <property type="entry name" value="N-acetylmuramoyl_amidase_3"/>
</dbReference>
<evidence type="ECO:0000259" key="5">
    <source>
        <dbReference type="SMART" id="SM00646"/>
    </source>
</evidence>
<gene>
    <name evidence="6" type="ORF">SAMN05444851_2077</name>
</gene>
<dbReference type="GO" id="GO:0030288">
    <property type="term" value="C:outer membrane-bounded periplasmic space"/>
    <property type="evidence" value="ECO:0007669"/>
    <property type="project" value="TreeGrafter"/>
</dbReference>
<dbReference type="Gene3D" id="3.40.630.40">
    <property type="entry name" value="Zn-dependent exopeptidases"/>
    <property type="match status" value="1"/>
</dbReference>
<dbReference type="PANTHER" id="PTHR30404:SF0">
    <property type="entry name" value="N-ACETYLMURAMOYL-L-ALANINE AMIDASE AMIC"/>
    <property type="match status" value="1"/>
</dbReference>
<dbReference type="InterPro" id="IPR002508">
    <property type="entry name" value="MurNAc-LAA_cat"/>
</dbReference>
<evidence type="ECO:0000313" key="6">
    <source>
        <dbReference type="EMBL" id="SEW20050.1"/>
    </source>
</evidence>
<dbReference type="Pfam" id="PF11741">
    <property type="entry name" value="AMIN"/>
    <property type="match status" value="1"/>
</dbReference>
<keyword evidence="4" id="KW-0732">Signal</keyword>
<organism evidence="6 7">
    <name type="scientific">Aliiroseovarius sediminilitoris</name>
    <dbReference type="NCBI Taxonomy" id="1173584"/>
    <lineage>
        <taxon>Bacteria</taxon>
        <taxon>Pseudomonadati</taxon>
        <taxon>Pseudomonadota</taxon>
        <taxon>Alphaproteobacteria</taxon>
        <taxon>Rhodobacterales</taxon>
        <taxon>Paracoccaceae</taxon>
        <taxon>Aliiroseovarius</taxon>
    </lineage>
</organism>
<evidence type="ECO:0000256" key="4">
    <source>
        <dbReference type="SAM" id="SignalP"/>
    </source>
</evidence>
<dbReference type="EMBL" id="FOJB01000001">
    <property type="protein sequence ID" value="SEW20050.1"/>
    <property type="molecule type" value="Genomic_DNA"/>
</dbReference>
<evidence type="ECO:0000256" key="2">
    <source>
        <dbReference type="ARBA" id="ARBA00011901"/>
    </source>
</evidence>
<evidence type="ECO:0000256" key="1">
    <source>
        <dbReference type="ARBA" id="ARBA00001561"/>
    </source>
</evidence>